<gene>
    <name evidence="2" type="ORF">HPB51_023653</name>
</gene>
<sequence>MQQVIKQAEPLLKKEKTDANQAPTLEPQSLLGPSLPGAMPSLTPVAPRQPPTALQMPASSSSSSNGAAYSLHSPSGLPMGGPSSFSPAMVPFQGLLTQAPMPDPALTAAYTGLTGPLGSLSANGSVPASGRPPVVASHSSLPQQPSRPTATATAAPVKKNPPHPTRPSTNVAPSTVSPVASPQEPAPPAASPPLTNADAAAPKGCPQSPSSRTAPPTSEAALKLDDLFTPANLNSGAPPTTSQCLTLHVLYEDVLILNEEWWRQARHFKDCLRVVCATQQGGSHNKSFRDWCKTSDKVADWLWDNSRPHLPRPKKPKPTDGKVITLGDCAIPKDYKKILGLGPKFCFEPSFTPPEKVALTKNLARRVLEEERPRFITECVDVLKRTSTTSGKQQHQKLTSLTFRLGVLYRKGTHGN</sequence>
<keyword evidence="3" id="KW-1185">Reference proteome</keyword>
<feature type="region of interest" description="Disordered" evidence="1">
    <location>
        <begin position="1"/>
        <end position="217"/>
    </location>
</feature>
<feature type="compositionally biased region" description="Polar residues" evidence="1">
    <location>
        <begin position="207"/>
        <end position="216"/>
    </location>
</feature>
<reference evidence="2" key="1">
    <citation type="journal article" date="2020" name="Cell">
        <title>Large-Scale Comparative Analyses of Tick Genomes Elucidate Their Genetic Diversity and Vector Capacities.</title>
        <authorList>
            <consortium name="Tick Genome and Microbiome Consortium (TIGMIC)"/>
            <person name="Jia N."/>
            <person name="Wang J."/>
            <person name="Shi W."/>
            <person name="Du L."/>
            <person name="Sun Y."/>
            <person name="Zhan W."/>
            <person name="Jiang J.F."/>
            <person name="Wang Q."/>
            <person name="Zhang B."/>
            <person name="Ji P."/>
            <person name="Bell-Sakyi L."/>
            <person name="Cui X.M."/>
            <person name="Yuan T.T."/>
            <person name="Jiang B.G."/>
            <person name="Yang W.F."/>
            <person name="Lam T.T."/>
            <person name="Chang Q.C."/>
            <person name="Ding S.J."/>
            <person name="Wang X.J."/>
            <person name="Zhu J.G."/>
            <person name="Ruan X.D."/>
            <person name="Zhao L."/>
            <person name="Wei J.T."/>
            <person name="Ye R.Z."/>
            <person name="Que T.C."/>
            <person name="Du C.H."/>
            <person name="Zhou Y.H."/>
            <person name="Cheng J.X."/>
            <person name="Dai P.F."/>
            <person name="Guo W.B."/>
            <person name="Han X.H."/>
            <person name="Huang E.J."/>
            <person name="Li L.F."/>
            <person name="Wei W."/>
            <person name="Gao Y.C."/>
            <person name="Liu J.Z."/>
            <person name="Shao H.Z."/>
            <person name="Wang X."/>
            <person name="Wang C.C."/>
            <person name="Yang T.C."/>
            <person name="Huo Q.B."/>
            <person name="Li W."/>
            <person name="Chen H.Y."/>
            <person name="Chen S.E."/>
            <person name="Zhou L.G."/>
            <person name="Ni X.B."/>
            <person name="Tian J.H."/>
            <person name="Sheng Y."/>
            <person name="Liu T."/>
            <person name="Pan Y.S."/>
            <person name="Xia L.Y."/>
            <person name="Li J."/>
            <person name="Zhao F."/>
            <person name="Cao W.C."/>
        </authorList>
    </citation>
    <scope>NUCLEOTIDE SEQUENCE</scope>
    <source>
        <strain evidence="2">Rmic-2018</strain>
    </source>
</reference>
<feature type="compositionally biased region" description="Polar residues" evidence="1">
    <location>
        <begin position="137"/>
        <end position="148"/>
    </location>
</feature>
<feature type="compositionally biased region" description="Polar residues" evidence="1">
    <location>
        <begin position="166"/>
        <end position="176"/>
    </location>
</feature>
<organism evidence="2 3">
    <name type="scientific">Rhipicephalus microplus</name>
    <name type="common">Cattle tick</name>
    <name type="synonym">Boophilus microplus</name>
    <dbReference type="NCBI Taxonomy" id="6941"/>
    <lineage>
        <taxon>Eukaryota</taxon>
        <taxon>Metazoa</taxon>
        <taxon>Ecdysozoa</taxon>
        <taxon>Arthropoda</taxon>
        <taxon>Chelicerata</taxon>
        <taxon>Arachnida</taxon>
        <taxon>Acari</taxon>
        <taxon>Parasitiformes</taxon>
        <taxon>Ixodida</taxon>
        <taxon>Ixodoidea</taxon>
        <taxon>Ixodidae</taxon>
        <taxon>Rhipicephalinae</taxon>
        <taxon>Rhipicephalus</taxon>
        <taxon>Boophilus</taxon>
    </lineage>
</organism>
<protein>
    <submittedName>
        <fullName evidence="2">Uncharacterized protein</fullName>
    </submittedName>
</protein>
<dbReference type="EMBL" id="JABSTU010000004">
    <property type="protein sequence ID" value="KAH8034405.1"/>
    <property type="molecule type" value="Genomic_DNA"/>
</dbReference>
<dbReference type="VEuPathDB" id="VectorBase:LOC119160802"/>
<reference evidence="2" key="2">
    <citation type="submission" date="2021-09" db="EMBL/GenBank/DDBJ databases">
        <authorList>
            <person name="Jia N."/>
            <person name="Wang J."/>
            <person name="Shi W."/>
            <person name="Du L."/>
            <person name="Sun Y."/>
            <person name="Zhan W."/>
            <person name="Jiang J."/>
            <person name="Wang Q."/>
            <person name="Zhang B."/>
            <person name="Ji P."/>
            <person name="Sakyi L.B."/>
            <person name="Cui X."/>
            <person name="Yuan T."/>
            <person name="Jiang B."/>
            <person name="Yang W."/>
            <person name="Lam T.T.-Y."/>
            <person name="Chang Q."/>
            <person name="Ding S."/>
            <person name="Wang X."/>
            <person name="Zhu J."/>
            <person name="Ruan X."/>
            <person name="Zhao L."/>
            <person name="Wei J."/>
            <person name="Que T."/>
            <person name="Du C."/>
            <person name="Cheng J."/>
            <person name="Dai P."/>
            <person name="Han X."/>
            <person name="Huang E."/>
            <person name="Gao Y."/>
            <person name="Liu J."/>
            <person name="Shao H."/>
            <person name="Ye R."/>
            <person name="Li L."/>
            <person name="Wei W."/>
            <person name="Wang X."/>
            <person name="Wang C."/>
            <person name="Huo Q."/>
            <person name="Li W."/>
            <person name="Guo W."/>
            <person name="Chen H."/>
            <person name="Chen S."/>
            <person name="Zhou L."/>
            <person name="Zhou L."/>
            <person name="Ni X."/>
            <person name="Tian J."/>
            <person name="Zhou Y."/>
            <person name="Sheng Y."/>
            <person name="Liu T."/>
            <person name="Pan Y."/>
            <person name="Xia L."/>
            <person name="Li J."/>
            <person name="Zhao F."/>
            <person name="Cao W."/>
        </authorList>
    </citation>
    <scope>NUCLEOTIDE SEQUENCE</scope>
    <source>
        <strain evidence="2">Rmic-2018</strain>
        <tissue evidence="2">Larvae</tissue>
    </source>
</reference>
<dbReference type="AlphaFoldDB" id="A0A9J6EJW6"/>
<comment type="caution">
    <text evidence="2">The sequence shown here is derived from an EMBL/GenBank/DDBJ whole genome shotgun (WGS) entry which is preliminary data.</text>
</comment>
<evidence type="ECO:0000313" key="2">
    <source>
        <dbReference type="EMBL" id="KAH8034405.1"/>
    </source>
</evidence>
<name>A0A9J6EJW6_RHIMP</name>
<proteinExistence type="predicted"/>
<accession>A0A9J6EJW6</accession>
<feature type="compositionally biased region" description="Low complexity" evidence="1">
    <location>
        <begin position="59"/>
        <end position="87"/>
    </location>
</feature>
<dbReference type="Proteomes" id="UP000821866">
    <property type="component" value="Chromosome 2"/>
</dbReference>
<evidence type="ECO:0000313" key="3">
    <source>
        <dbReference type="Proteomes" id="UP000821866"/>
    </source>
</evidence>
<evidence type="ECO:0000256" key="1">
    <source>
        <dbReference type="SAM" id="MobiDB-lite"/>
    </source>
</evidence>